<proteinExistence type="predicted"/>
<dbReference type="PANTHER" id="PTHR14379">
    <property type="entry name" value="LIMKAIN B LKAP"/>
    <property type="match status" value="1"/>
</dbReference>
<name>A0AAU9SKD4_THLAR</name>
<keyword evidence="4" id="KW-1185">Reference proteome</keyword>
<dbReference type="Pfam" id="PF01936">
    <property type="entry name" value="NYN"/>
    <property type="match status" value="1"/>
</dbReference>
<dbReference type="InterPro" id="IPR024768">
    <property type="entry name" value="Marf1"/>
</dbReference>
<evidence type="ECO:0000256" key="1">
    <source>
        <dbReference type="SAM" id="SignalP"/>
    </source>
</evidence>
<dbReference type="PANTHER" id="PTHR14379:SF7">
    <property type="entry name" value="ENDONUCLEASE OR GLYCOSYL HYDROLASE-RELATED"/>
    <property type="match status" value="1"/>
</dbReference>
<keyword evidence="1" id="KW-0732">Signal</keyword>
<dbReference type="GO" id="GO:0010468">
    <property type="term" value="P:regulation of gene expression"/>
    <property type="evidence" value="ECO:0007669"/>
    <property type="project" value="InterPro"/>
</dbReference>
<evidence type="ECO:0000259" key="2">
    <source>
        <dbReference type="Pfam" id="PF01936"/>
    </source>
</evidence>
<gene>
    <name evidence="3" type="ORF">TAV2_LOCUS15893</name>
</gene>
<evidence type="ECO:0000313" key="4">
    <source>
        <dbReference type="Proteomes" id="UP000836841"/>
    </source>
</evidence>
<dbReference type="CDD" id="cd10910">
    <property type="entry name" value="PIN_limkain_b1_N_like"/>
    <property type="match status" value="1"/>
</dbReference>
<dbReference type="Proteomes" id="UP000836841">
    <property type="component" value="Chromosome 5"/>
</dbReference>
<sequence length="105" mass="11972">MYFLLCFCEISSVFWDVEDCPIPDGVDPDEICMSMLSQLLRIKGHVGEVSFSTYCDKNKIIDDFKLHHIPLVPAGDKSARLSKMITDIFDWALNNPVDYPQVTPM</sequence>
<reference evidence="3 4" key="1">
    <citation type="submission" date="2022-03" db="EMBL/GenBank/DDBJ databases">
        <authorList>
            <person name="Nunn A."/>
            <person name="Chopra R."/>
            <person name="Nunn A."/>
            <person name="Contreras Garrido A."/>
        </authorList>
    </citation>
    <scope>NUCLEOTIDE SEQUENCE [LARGE SCALE GENOMIC DNA]</scope>
</reference>
<organism evidence="3 4">
    <name type="scientific">Thlaspi arvense</name>
    <name type="common">Field penny-cress</name>
    <dbReference type="NCBI Taxonomy" id="13288"/>
    <lineage>
        <taxon>Eukaryota</taxon>
        <taxon>Viridiplantae</taxon>
        <taxon>Streptophyta</taxon>
        <taxon>Embryophyta</taxon>
        <taxon>Tracheophyta</taxon>
        <taxon>Spermatophyta</taxon>
        <taxon>Magnoliopsida</taxon>
        <taxon>eudicotyledons</taxon>
        <taxon>Gunneridae</taxon>
        <taxon>Pentapetalae</taxon>
        <taxon>rosids</taxon>
        <taxon>malvids</taxon>
        <taxon>Brassicales</taxon>
        <taxon>Brassicaceae</taxon>
        <taxon>Thlaspideae</taxon>
        <taxon>Thlaspi</taxon>
    </lineage>
</organism>
<evidence type="ECO:0000313" key="3">
    <source>
        <dbReference type="EMBL" id="CAH2065279.1"/>
    </source>
</evidence>
<dbReference type="InterPro" id="IPR021139">
    <property type="entry name" value="NYN"/>
</dbReference>
<feature type="signal peptide" evidence="1">
    <location>
        <begin position="1"/>
        <end position="19"/>
    </location>
</feature>
<accession>A0AAU9SKD4</accession>
<feature type="domain" description="NYN" evidence="2">
    <location>
        <begin position="12"/>
        <end position="98"/>
    </location>
</feature>
<feature type="chain" id="PRO_5043415139" description="NYN domain-containing protein" evidence="1">
    <location>
        <begin position="20"/>
        <end position="105"/>
    </location>
</feature>
<dbReference type="GO" id="GO:0005777">
    <property type="term" value="C:peroxisome"/>
    <property type="evidence" value="ECO:0007669"/>
    <property type="project" value="InterPro"/>
</dbReference>
<dbReference type="EMBL" id="OU466861">
    <property type="protein sequence ID" value="CAH2065279.1"/>
    <property type="molecule type" value="Genomic_DNA"/>
</dbReference>
<dbReference type="AlphaFoldDB" id="A0AAU9SKD4"/>
<protein>
    <recommendedName>
        <fullName evidence="2">NYN domain-containing protein</fullName>
    </recommendedName>
</protein>
<dbReference type="GO" id="GO:0004540">
    <property type="term" value="F:RNA nuclease activity"/>
    <property type="evidence" value="ECO:0007669"/>
    <property type="project" value="InterPro"/>
</dbReference>